<dbReference type="InterPro" id="IPR036388">
    <property type="entry name" value="WH-like_DNA-bd_sf"/>
</dbReference>
<evidence type="ECO:0000259" key="5">
    <source>
        <dbReference type="Pfam" id="PF04542"/>
    </source>
</evidence>
<protein>
    <submittedName>
        <fullName evidence="7">RNA polymerase sigma-70 factor, ECF subfamily</fullName>
    </submittedName>
</protein>
<keyword evidence="2" id="KW-0805">Transcription regulation</keyword>
<accession>A0A1M4Y786</accession>
<dbReference type="InterPro" id="IPR039425">
    <property type="entry name" value="RNA_pol_sigma-70-like"/>
</dbReference>
<dbReference type="Gene3D" id="1.10.10.10">
    <property type="entry name" value="Winged helix-like DNA-binding domain superfamily/Winged helix DNA-binding domain"/>
    <property type="match status" value="1"/>
</dbReference>
<evidence type="ECO:0000259" key="6">
    <source>
        <dbReference type="Pfam" id="PF08281"/>
    </source>
</evidence>
<dbReference type="EMBL" id="FQUM01000003">
    <property type="protein sequence ID" value="SHF01565.1"/>
    <property type="molecule type" value="Genomic_DNA"/>
</dbReference>
<dbReference type="InterPro" id="IPR013324">
    <property type="entry name" value="RNA_pol_sigma_r3/r4-like"/>
</dbReference>
<dbReference type="PANTHER" id="PTHR43133:SF46">
    <property type="entry name" value="RNA POLYMERASE SIGMA-70 FACTOR ECF SUBFAMILY"/>
    <property type="match status" value="1"/>
</dbReference>
<reference evidence="7 8" key="1">
    <citation type="submission" date="2016-11" db="EMBL/GenBank/DDBJ databases">
        <authorList>
            <person name="Jaros S."/>
            <person name="Januszkiewicz K."/>
            <person name="Wedrychowicz H."/>
        </authorList>
    </citation>
    <scope>NUCLEOTIDE SEQUENCE [LARGE SCALE GENOMIC DNA]</scope>
    <source>
        <strain evidence="7 8">DSM 26910</strain>
    </source>
</reference>
<organism evidence="7 8">
    <name type="scientific">Mariniphaga anaerophila</name>
    <dbReference type="NCBI Taxonomy" id="1484053"/>
    <lineage>
        <taxon>Bacteria</taxon>
        <taxon>Pseudomonadati</taxon>
        <taxon>Bacteroidota</taxon>
        <taxon>Bacteroidia</taxon>
        <taxon>Marinilabiliales</taxon>
        <taxon>Prolixibacteraceae</taxon>
        <taxon>Mariniphaga</taxon>
    </lineage>
</organism>
<gene>
    <name evidence="7" type="ORF">SAMN05444274_103256</name>
</gene>
<dbReference type="Proteomes" id="UP000184164">
    <property type="component" value="Unassembled WGS sequence"/>
</dbReference>
<dbReference type="CDD" id="cd06171">
    <property type="entry name" value="Sigma70_r4"/>
    <property type="match status" value="1"/>
</dbReference>
<evidence type="ECO:0000313" key="7">
    <source>
        <dbReference type="EMBL" id="SHF01565.1"/>
    </source>
</evidence>
<dbReference type="GO" id="GO:0006352">
    <property type="term" value="P:DNA-templated transcription initiation"/>
    <property type="evidence" value="ECO:0007669"/>
    <property type="project" value="InterPro"/>
</dbReference>
<dbReference type="InterPro" id="IPR014327">
    <property type="entry name" value="RNA_pol_sigma70_bacteroid"/>
</dbReference>
<dbReference type="GO" id="GO:0003677">
    <property type="term" value="F:DNA binding"/>
    <property type="evidence" value="ECO:0007669"/>
    <property type="project" value="InterPro"/>
</dbReference>
<dbReference type="NCBIfam" id="TIGR02937">
    <property type="entry name" value="sigma70-ECF"/>
    <property type="match status" value="1"/>
</dbReference>
<dbReference type="InterPro" id="IPR007627">
    <property type="entry name" value="RNA_pol_sigma70_r2"/>
</dbReference>
<proteinExistence type="inferred from homology"/>
<keyword evidence="3" id="KW-0731">Sigma factor</keyword>
<evidence type="ECO:0000256" key="1">
    <source>
        <dbReference type="ARBA" id="ARBA00010641"/>
    </source>
</evidence>
<dbReference type="RefSeq" id="WP_073000318.1">
    <property type="nucleotide sequence ID" value="NZ_FQUM01000003.1"/>
</dbReference>
<dbReference type="PANTHER" id="PTHR43133">
    <property type="entry name" value="RNA POLYMERASE ECF-TYPE SIGMA FACTO"/>
    <property type="match status" value="1"/>
</dbReference>
<dbReference type="STRING" id="1484053.SAMN05444274_103256"/>
<feature type="domain" description="RNA polymerase sigma factor 70 region 4 type 2" evidence="6">
    <location>
        <begin position="115"/>
        <end position="166"/>
    </location>
</feature>
<dbReference type="AlphaFoldDB" id="A0A1M4Y786"/>
<dbReference type="InterPro" id="IPR013325">
    <property type="entry name" value="RNA_pol_sigma_r2"/>
</dbReference>
<dbReference type="GO" id="GO:0016987">
    <property type="term" value="F:sigma factor activity"/>
    <property type="evidence" value="ECO:0007669"/>
    <property type="project" value="UniProtKB-KW"/>
</dbReference>
<evidence type="ECO:0000256" key="4">
    <source>
        <dbReference type="ARBA" id="ARBA00023163"/>
    </source>
</evidence>
<evidence type="ECO:0000256" key="3">
    <source>
        <dbReference type="ARBA" id="ARBA00023082"/>
    </source>
</evidence>
<evidence type="ECO:0000256" key="2">
    <source>
        <dbReference type="ARBA" id="ARBA00023015"/>
    </source>
</evidence>
<comment type="similarity">
    <text evidence="1">Belongs to the sigma-70 factor family. ECF subfamily.</text>
</comment>
<feature type="domain" description="RNA polymerase sigma-70 region 2" evidence="5">
    <location>
        <begin position="33"/>
        <end position="88"/>
    </location>
</feature>
<keyword evidence="8" id="KW-1185">Reference proteome</keyword>
<evidence type="ECO:0000313" key="8">
    <source>
        <dbReference type="Proteomes" id="UP000184164"/>
    </source>
</evidence>
<sequence>MEDNNLWENIKKGDRNRFKELHDKYFHQMYLYAFKSVDGDSGLAEELVSDCFIKIWENRKKLNIETSVKHYLFIILRNGIIDHLRKQKVFTEPIPMDIMAPGDEKDFDDQRQYVRLYMAVKKLPEQCRRVLELAAFESLSYQEIADSLQISKNTVKTQMGRAYKQLKEMLDPKDFNFFLMVCEGLF</sequence>
<keyword evidence="4" id="KW-0804">Transcription</keyword>
<dbReference type="Pfam" id="PF08281">
    <property type="entry name" value="Sigma70_r4_2"/>
    <property type="match status" value="1"/>
</dbReference>
<dbReference type="NCBIfam" id="TIGR02985">
    <property type="entry name" value="Sig70_bacteroi1"/>
    <property type="match status" value="1"/>
</dbReference>
<name>A0A1M4Y786_9BACT</name>
<dbReference type="Pfam" id="PF04542">
    <property type="entry name" value="Sigma70_r2"/>
    <property type="match status" value="1"/>
</dbReference>
<dbReference type="SUPFAM" id="SSF88659">
    <property type="entry name" value="Sigma3 and sigma4 domains of RNA polymerase sigma factors"/>
    <property type="match status" value="1"/>
</dbReference>
<dbReference type="OrthoDB" id="1119500at2"/>
<dbReference type="InterPro" id="IPR013249">
    <property type="entry name" value="RNA_pol_sigma70_r4_t2"/>
</dbReference>
<dbReference type="SUPFAM" id="SSF88946">
    <property type="entry name" value="Sigma2 domain of RNA polymerase sigma factors"/>
    <property type="match status" value="1"/>
</dbReference>
<dbReference type="Gene3D" id="1.10.1740.10">
    <property type="match status" value="1"/>
</dbReference>
<dbReference type="InterPro" id="IPR014284">
    <property type="entry name" value="RNA_pol_sigma-70_dom"/>
</dbReference>